<keyword evidence="2" id="KW-0689">Ribosomal protein</keyword>
<dbReference type="RefSeq" id="WP_305730848.1">
    <property type="nucleotide sequence ID" value="NZ_OW150024.1"/>
</dbReference>
<dbReference type="InterPro" id="IPR052729">
    <property type="entry name" value="Acyl/Acetyltrans_Enzymes"/>
</dbReference>
<keyword evidence="2" id="KW-0687">Ribonucleoprotein</keyword>
<dbReference type="EMBL" id="OW150024">
    <property type="protein sequence ID" value="CAH2029868.1"/>
    <property type="molecule type" value="Genomic_DNA"/>
</dbReference>
<dbReference type="InterPro" id="IPR000182">
    <property type="entry name" value="GNAT_dom"/>
</dbReference>
<organism evidence="2 3">
    <name type="scientific">Trichlorobacter ammonificans</name>
    <dbReference type="NCBI Taxonomy" id="2916410"/>
    <lineage>
        <taxon>Bacteria</taxon>
        <taxon>Pseudomonadati</taxon>
        <taxon>Thermodesulfobacteriota</taxon>
        <taxon>Desulfuromonadia</taxon>
        <taxon>Geobacterales</taxon>
        <taxon>Geobacteraceae</taxon>
        <taxon>Trichlorobacter</taxon>
    </lineage>
</organism>
<dbReference type="Pfam" id="PF18014">
    <property type="entry name" value="Acetyltransf_18"/>
    <property type="match status" value="1"/>
</dbReference>
<gene>
    <name evidence="2" type="ORF">GEAMG1_0046</name>
</gene>
<proteinExistence type="predicted"/>
<sequence length="267" mass="28811">MRIARFTPDDIHPFLALAKDEGWISHRRELAFLLERSPNGCLVCHEDNQALGFVTAVRHERSGWIGNLLVRPGSRGRGIGSALFRQAMEVLALEGAVTVWLTASAAGRPLYERNGFRCCDTIRRWERDGAGRPKHPATTPLLPDWRAIDYLGWGDARDALLGYAAAGGSALGAEQGFLMLQPLGGCSQIGPFGALVGSTAEALLDQVVAASEERLLLDVPAANRAAPRMLTARRFTVMGEADLMYAGKPPAYHPECIYGLASMGSIG</sequence>
<evidence type="ECO:0000313" key="3">
    <source>
        <dbReference type="Proteomes" id="UP001295463"/>
    </source>
</evidence>
<name>A0ABM9D606_9BACT</name>
<dbReference type="Pfam" id="PF13508">
    <property type="entry name" value="Acetyltransf_7"/>
    <property type="match status" value="1"/>
</dbReference>
<dbReference type="InterPro" id="IPR041496">
    <property type="entry name" value="YitH/HolE_GNAT"/>
</dbReference>
<dbReference type="CDD" id="cd04301">
    <property type="entry name" value="NAT_SF"/>
    <property type="match status" value="1"/>
</dbReference>
<dbReference type="Gene3D" id="3.40.630.90">
    <property type="match status" value="1"/>
</dbReference>
<feature type="domain" description="N-acetyltransferase" evidence="1">
    <location>
        <begin position="1"/>
        <end position="138"/>
    </location>
</feature>
<protein>
    <submittedName>
        <fullName evidence="2">Ribosomal protein S18 acetylase RimI</fullName>
    </submittedName>
</protein>
<evidence type="ECO:0000313" key="2">
    <source>
        <dbReference type="EMBL" id="CAH2029868.1"/>
    </source>
</evidence>
<dbReference type="PROSITE" id="PS51186">
    <property type="entry name" value="GNAT"/>
    <property type="match status" value="1"/>
</dbReference>
<dbReference type="PANTHER" id="PTHR47237">
    <property type="entry name" value="SLL0310 PROTEIN"/>
    <property type="match status" value="1"/>
</dbReference>
<keyword evidence="3" id="KW-1185">Reference proteome</keyword>
<dbReference type="InterPro" id="IPR016181">
    <property type="entry name" value="Acyl_CoA_acyltransferase"/>
</dbReference>
<reference evidence="2 3" key="1">
    <citation type="submission" date="2022-03" db="EMBL/GenBank/DDBJ databases">
        <authorList>
            <person name="Koch H."/>
        </authorList>
    </citation>
    <scope>NUCLEOTIDE SEQUENCE [LARGE SCALE GENOMIC DNA]</scope>
    <source>
        <strain evidence="2 3">G1</strain>
    </source>
</reference>
<dbReference type="PANTHER" id="PTHR47237:SF1">
    <property type="entry name" value="SLL0310 PROTEIN"/>
    <property type="match status" value="1"/>
</dbReference>
<evidence type="ECO:0000259" key="1">
    <source>
        <dbReference type="PROSITE" id="PS51186"/>
    </source>
</evidence>
<dbReference type="Gene3D" id="3.40.630.30">
    <property type="match status" value="1"/>
</dbReference>
<dbReference type="SUPFAM" id="SSF55729">
    <property type="entry name" value="Acyl-CoA N-acyltransferases (Nat)"/>
    <property type="match status" value="1"/>
</dbReference>
<accession>A0ABM9D606</accession>
<dbReference type="GO" id="GO:0005840">
    <property type="term" value="C:ribosome"/>
    <property type="evidence" value="ECO:0007669"/>
    <property type="project" value="UniProtKB-KW"/>
</dbReference>
<dbReference type="Proteomes" id="UP001295463">
    <property type="component" value="Chromosome"/>
</dbReference>